<dbReference type="VEuPathDB" id="FungiDB:PV06_11886"/>
<dbReference type="HOGENOM" id="CLU_510002_0_0_1"/>
<organism evidence="2 3">
    <name type="scientific">Exophiala oligosperma</name>
    <dbReference type="NCBI Taxonomy" id="215243"/>
    <lineage>
        <taxon>Eukaryota</taxon>
        <taxon>Fungi</taxon>
        <taxon>Dikarya</taxon>
        <taxon>Ascomycota</taxon>
        <taxon>Pezizomycotina</taxon>
        <taxon>Eurotiomycetes</taxon>
        <taxon>Chaetothyriomycetidae</taxon>
        <taxon>Chaetothyriales</taxon>
        <taxon>Herpotrichiellaceae</taxon>
        <taxon>Exophiala</taxon>
    </lineage>
</organism>
<evidence type="ECO:0000313" key="3">
    <source>
        <dbReference type="Proteomes" id="UP000053342"/>
    </source>
</evidence>
<feature type="compositionally biased region" description="Polar residues" evidence="1">
    <location>
        <begin position="327"/>
        <end position="346"/>
    </location>
</feature>
<protein>
    <submittedName>
        <fullName evidence="2">Uncharacterized protein</fullName>
    </submittedName>
</protein>
<feature type="compositionally biased region" description="Basic and acidic residues" evidence="1">
    <location>
        <begin position="370"/>
        <end position="382"/>
    </location>
</feature>
<gene>
    <name evidence="2" type="ORF">PV06_11886</name>
</gene>
<dbReference type="AlphaFoldDB" id="A0A0D2BE43"/>
<evidence type="ECO:0000256" key="1">
    <source>
        <dbReference type="SAM" id="MobiDB-lite"/>
    </source>
</evidence>
<evidence type="ECO:0000313" key="2">
    <source>
        <dbReference type="EMBL" id="KIW35772.1"/>
    </source>
</evidence>
<dbReference type="RefSeq" id="XP_016255988.1">
    <property type="nucleotide sequence ID" value="XM_016413632.1"/>
</dbReference>
<keyword evidence="3" id="KW-1185">Reference proteome</keyword>
<accession>A0A0D2BE43</accession>
<reference evidence="2 3" key="1">
    <citation type="submission" date="2015-01" db="EMBL/GenBank/DDBJ databases">
        <title>The Genome Sequence of Exophiala oligosperma CBS72588.</title>
        <authorList>
            <consortium name="The Broad Institute Genomics Platform"/>
            <person name="Cuomo C."/>
            <person name="de Hoog S."/>
            <person name="Gorbushina A."/>
            <person name="Stielow B."/>
            <person name="Teixiera M."/>
            <person name="Abouelleil A."/>
            <person name="Chapman S.B."/>
            <person name="Priest M."/>
            <person name="Young S.K."/>
            <person name="Wortman J."/>
            <person name="Nusbaum C."/>
            <person name="Birren B."/>
        </authorList>
    </citation>
    <scope>NUCLEOTIDE SEQUENCE [LARGE SCALE GENOMIC DNA]</scope>
    <source>
        <strain evidence="2 3">CBS 72588</strain>
    </source>
</reference>
<feature type="compositionally biased region" description="Polar residues" evidence="1">
    <location>
        <begin position="383"/>
        <end position="393"/>
    </location>
</feature>
<dbReference type="Proteomes" id="UP000053342">
    <property type="component" value="Unassembled WGS sequence"/>
</dbReference>
<feature type="region of interest" description="Disordered" evidence="1">
    <location>
        <begin position="327"/>
        <end position="410"/>
    </location>
</feature>
<sequence length="534" mass="59850">MDRTVELLHTRCIELLPDIGLYDNLTSVVAPLTRYILSMYCALPIKHIILAERPYATDIHPYVASAMSYDPACQHTPTPSVHYLALDLSNKSDILYDDAVRWFRDSWQYLCHGVIALNVCTTHKFMDGRSERERSKMEEFIRDLIRVSIKLSEDKIHVYAMGNPAKHSASRIRASVKDAASRIRIHKCDNPAALEHRRSDHRSRTYTLLSASIVKLLSSLIRDTSRSRVRLTFSDFDKMAAGQPNEHSRLVNRGNSMADVFTDIEAYFKGSGSGKMVERNDELFGRAAKEMKEFVLALQSNRVQLLFANLNEPSGTSKQAYYNTRQNYNRRGFNPGTSSKAPSSGTPGRKQKLGFADGDDNTAGTSTPDEITKSEADSRSNADVRSVTSSNVTTDKKHTTYSTPSRGGRLIGFAEEDEDTENERKPAQVSTPVAETTANTAMSDLEVQDMSYVSDFIETSEEYIMDPAIREFLHEAVRNRKASSDTALEVLKIIRETRTSPNQRSIESALGYDDLAIVDMPSPIMQWIISQGSS</sequence>
<dbReference type="EMBL" id="KN847428">
    <property type="protein sequence ID" value="KIW35772.1"/>
    <property type="molecule type" value="Genomic_DNA"/>
</dbReference>
<proteinExistence type="predicted"/>
<name>A0A0D2BE43_9EURO</name>
<dbReference type="GeneID" id="27363960"/>
<dbReference type="OrthoDB" id="5160965at2759"/>